<dbReference type="PIRSF" id="PIRSF028451">
    <property type="entry name" value="UCP028451"/>
    <property type="match status" value="1"/>
</dbReference>
<name>A0A7L5A0Q7_9BACT</name>
<comment type="caution">
    <text evidence="1">The sequence shown here is derived from an EMBL/GenBank/DDBJ whole genome shotgun (WGS) entry which is preliminary data.</text>
</comment>
<dbReference type="Proteomes" id="UP000326380">
    <property type="component" value="Unassembled WGS sequence"/>
</dbReference>
<dbReference type="NCBIfam" id="TIGR02453">
    <property type="entry name" value="TIGR02453 family protein"/>
    <property type="match status" value="1"/>
</dbReference>
<organism evidence="1 2">
    <name type="scientific">Hymenobacter busanensis</name>
    <dbReference type="NCBI Taxonomy" id="2607656"/>
    <lineage>
        <taxon>Bacteria</taxon>
        <taxon>Pseudomonadati</taxon>
        <taxon>Bacteroidota</taxon>
        <taxon>Cytophagia</taxon>
        <taxon>Cytophagales</taxon>
        <taxon>Hymenobacteraceae</taxon>
        <taxon>Hymenobacter</taxon>
    </lineage>
</organism>
<dbReference type="PANTHER" id="PTHR36452">
    <property type="entry name" value="CHROMOSOME 12, WHOLE GENOME SHOTGUN SEQUENCE"/>
    <property type="match status" value="1"/>
</dbReference>
<keyword evidence="2" id="KW-1185">Reference proteome</keyword>
<proteinExistence type="predicted"/>
<dbReference type="Pfam" id="PF09365">
    <property type="entry name" value="DUF2461"/>
    <property type="match status" value="1"/>
</dbReference>
<accession>A0A7L5A0Q7</accession>
<dbReference type="RefSeq" id="WP_151077995.1">
    <property type="nucleotide sequence ID" value="NZ_CP047647.1"/>
</dbReference>
<dbReference type="InterPro" id="IPR012808">
    <property type="entry name" value="CHP02453"/>
</dbReference>
<dbReference type="InterPro" id="IPR015996">
    <property type="entry name" value="UCP028451"/>
</dbReference>
<dbReference type="PANTHER" id="PTHR36452:SF1">
    <property type="entry name" value="DUF2461 DOMAIN-CONTAINING PROTEIN"/>
    <property type="match status" value="1"/>
</dbReference>
<gene>
    <name evidence="1" type="ORF">F0P96_06360</name>
</gene>
<dbReference type="EMBL" id="VTWU01000002">
    <property type="protein sequence ID" value="KAA9338452.1"/>
    <property type="molecule type" value="Genomic_DNA"/>
</dbReference>
<evidence type="ECO:0000313" key="1">
    <source>
        <dbReference type="EMBL" id="KAA9338452.1"/>
    </source>
</evidence>
<dbReference type="AlphaFoldDB" id="A0A7L5A0Q7"/>
<protein>
    <submittedName>
        <fullName evidence="1">DUF2461 domain-containing protein</fullName>
    </submittedName>
</protein>
<reference evidence="1 2" key="1">
    <citation type="submission" date="2019-09" db="EMBL/GenBank/DDBJ databases">
        <title>Genome sequence of Hymenobacter sp. M3.</title>
        <authorList>
            <person name="Srinivasan S."/>
        </authorList>
    </citation>
    <scope>NUCLEOTIDE SEQUENCE [LARGE SCALE GENOMIC DNA]</scope>
    <source>
        <strain evidence="1 2">M3</strain>
    </source>
</reference>
<sequence length="222" mass="24226">MLQPATLAFLADLQANNAKPWFDAHRKPYEAARADFVALVTDVLADLQAADPAIAASNLQAKKAVFRINRDVRFSADKSPYKTNFGAWLNAGGRQAPTAGYYLNIQPGGSFVAGGLYMPDAKLLAAIRQEIDYDLPVLEQLLAAPDFRRYFNGLSPETSLQRPPKGYDAANPALPYLKLRSFTAVRPLPDAEVLAPTLRAQVADAFRSLHPLVAFLNRAVEG</sequence>
<evidence type="ECO:0000313" key="2">
    <source>
        <dbReference type="Proteomes" id="UP000326380"/>
    </source>
</evidence>